<evidence type="ECO:0000259" key="1">
    <source>
        <dbReference type="Pfam" id="PF13173"/>
    </source>
</evidence>
<dbReference type="InterPro" id="IPR027417">
    <property type="entry name" value="P-loop_NTPase"/>
</dbReference>
<evidence type="ECO:0000259" key="2">
    <source>
        <dbReference type="Pfam" id="PF13635"/>
    </source>
</evidence>
<evidence type="ECO:0000313" key="3">
    <source>
        <dbReference type="EMBL" id="KUG24177.1"/>
    </source>
</evidence>
<dbReference type="Pfam" id="PF13173">
    <property type="entry name" value="AAA_14"/>
    <property type="match status" value="1"/>
</dbReference>
<gene>
    <name evidence="3" type="ORF">ASZ90_006026</name>
</gene>
<protein>
    <submittedName>
        <fullName evidence="3">Atpase</fullName>
    </submittedName>
</protein>
<feature type="domain" description="DUF4143" evidence="2">
    <location>
        <begin position="175"/>
        <end position="334"/>
    </location>
</feature>
<name>A0A0W8FTQ2_9ZZZZ</name>
<dbReference type="AlphaFoldDB" id="A0A0W8FTQ2"/>
<dbReference type="PANTHER" id="PTHR43566">
    <property type="entry name" value="CONSERVED PROTEIN"/>
    <property type="match status" value="1"/>
</dbReference>
<dbReference type="EMBL" id="LNQE01000858">
    <property type="protein sequence ID" value="KUG24177.1"/>
    <property type="molecule type" value="Genomic_DNA"/>
</dbReference>
<dbReference type="PANTHER" id="PTHR43566:SF2">
    <property type="entry name" value="DUF4143 DOMAIN-CONTAINING PROTEIN"/>
    <property type="match status" value="1"/>
</dbReference>
<reference evidence="3" key="1">
    <citation type="journal article" date="2015" name="Proc. Natl. Acad. Sci. U.S.A.">
        <title>Networks of energetic and metabolic interactions define dynamics in microbial communities.</title>
        <authorList>
            <person name="Embree M."/>
            <person name="Liu J.K."/>
            <person name="Al-Bassam M.M."/>
            <person name="Zengler K."/>
        </authorList>
    </citation>
    <scope>NUCLEOTIDE SEQUENCE</scope>
</reference>
<comment type="caution">
    <text evidence="3">The sequence shown here is derived from an EMBL/GenBank/DDBJ whole genome shotgun (WGS) entry which is preliminary data.</text>
</comment>
<sequence>MIIRDISEELMRSASEYPVVTILGPRQSGKTTLAQMTFPDKPYFSMEDPDIRTAAKADPRGFLSGLERGGILDEIQRLPELLSYLQGIVDKNKKRGRFILTGSHQPQLHEAISQTLAGRTAMLTLWPFSNHELSHYKATRRNVYSTIVRGCFPRLHEEKIESRRFYNSYLQTYVERDVRALIQLRDLSQFQKFLTLLAGRAGQIVNLASLSNDVGVSATTIRDWISVLKASYIVFELSPFFENIQKRVIKSPKIYFTDAGLAAFLLGITTEEQASRDPLRGNLYENFIIADIMKSALNKGIRPEIFFFRDSHGNEVDLLIREKSTLTPVEIKSSSTFSTDFIKGIERFQTLKIKRLAPGIVLYNGEQVFNVRDIRIFNPLQIEDIWKSLTSPPKQKK</sequence>
<feature type="domain" description="AAA" evidence="1">
    <location>
        <begin position="18"/>
        <end position="133"/>
    </location>
</feature>
<proteinExistence type="predicted"/>
<accession>A0A0W8FTQ2</accession>
<dbReference type="InterPro" id="IPR041682">
    <property type="entry name" value="AAA_14"/>
</dbReference>
<dbReference type="SUPFAM" id="SSF52540">
    <property type="entry name" value="P-loop containing nucleoside triphosphate hydrolases"/>
    <property type="match status" value="1"/>
</dbReference>
<dbReference type="Pfam" id="PF13635">
    <property type="entry name" value="DUF4143"/>
    <property type="match status" value="1"/>
</dbReference>
<dbReference type="InterPro" id="IPR025420">
    <property type="entry name" value="DUF4143"/>
</dbReference>
<organism evidence="3">
    <name type="scientific">hydrocarbon metagenome</name>
    <dbReference type="NCBI Taxonomy" id="938273"/>
    <lineage>
        <taxon>unclassified sequences</taxon>
        <taxon>metagenomes</taxon>
        <taxon>ecological metagenomes</taxon>
    </lineage>
</organism>